<keyword evidence="2" id="KW-0812">Transmembrane</keyword>
<evidence type="ECO:0000256" key="2">
    <source>
        <dbReference type="SAM" id="Phobius"/>
    </source>
</evidence>
<evidence type="ECO:0000256" key="1">
    <source>
        <dbReference type="SAM" id="MobiDB-lite"/>
    </source>
</evidence>
<feature type="region of interest" description="Disordered" evidence="1">
    <location>
        <begin position="918"/>
        <end position="972"/>
    </location>
</feature>
<feature type="region of interest" description="Disordered" evidence="1">
    <location>
        <begin position="1"/>
        <end position="36"/>
    </location>
</feature>
<reference evidence="3" key="1">
    <citation type="submission" date="2018-01" db="EMBL/GenBank/DDBJ databases">
        <title>Plasmids of psychrophilic Polaromonas spp. isolated from Arctic and Antarctic glaciers.</title>
        <authorList>
            <person name="Dziewit L."/>
            <person name="Ciok A."/>
        </authorList>
    </citation>
    <scope>NUCLEOTIDE SEQUENCE</scope>
    <source>
        <plasmid evidence="3">pH8NP2</plasmid>
    </source>
</reference>
<sequence>MPTSASPTSGRAAKEPPVVDPAATPESAVRTVRQGEPLPMTERRLAVFVRDAMTRSSLAGIPIHAQAEFAPLFGGGQAPQAKSASTNDFNFRTSLGVLVSDHAGFVSFDLERVRSIVPSPEAMAHRLATMPGAPAADATGLALVHLWVAPGALDLTDPDAWVDALLEGTGAGTPIVVLHLASVPGKFASLEKLEKLEKDSVGRAMQTPSLDEWYLSPGSFALAPSVLIGVDGCENILPSNVATQEFRFRHLARQKEAPRKLKAPTVAFARVGAPGTELTVHLGYALDYVTTWYPIGHGLGEVAYSLPLAPCESVNIAMIDWSRRDDATRHEDLSVDEQLRHNLLRDRSINETVKATLDEWQRGGSIMGGMGAAGGGSMGVFSAGGTAALGGAYTTSSGTRDLAASTVQNLSDSVAQASSASRKLDSTIVIQDMQLESATAKTRVVTNHNHAHAMTVLYYEVMRHFRVATEWVAQRPVAFISYDPIDLKVEATVLRYRQVLQAVLIDGGLAACFDALQKLACFRLGFDPSLIQDPPDQREMVSFEVIVRTGGPATAAFPYINLRPVNGPMVTCSVTDPVENFAPQMPNILPRYVKDPNSGAMTGREIRTQGEENVFTLKPDVRIVWGDIKELVIGVASQSKGSTSYSAPQPLPWKIDHLVVKSTSGDIVWQLYNGALPAGMDSVPVDGTVSLTVTPIGGAKTPESLLTPDERCCIDRLFTHLANNATYYNRAIWLAEDPDDRAVRFDQFPGVDGTGSLLDQIENRPVGTLGHALAFPYAGPGIDRTPRVSGDRVASERLVSLPTRGLFAEAMLGHCPSAEQIDPTLFTDWAASPCPEQATAINPVDTGSRAQAPNLTPSQLPNPVVTIVNPPAAPDPVGLAAALKVLGTPNIFRDMSGVQELSQLLQTLVNDATALAKPGGGVGGAGSKTSTGTGSALGAGGGMGGGGTSGAGAGSGGSGTAASPGTPRTVGEVNDLASGIRQQLPPAQANPLVGQLYQNVVDKASADNAGGLITDPSLISGALFPVSLGSPFPTGPDHDCFPVSMFQTSNFASGFGTIAERMIENDYCDTFACSPSITYKDDNNPTEYRKFLVDHNPTLATKPLSTKLAGWVTLGISRPDILCDDGVRKDYYEIKPFSPSGAVAGVGKLALIVGFMADLKLPYVPGTTYSPSKDIPIMWGTMLGSQVGVSLNVQRHVPGIVTYTICLTGEVHALLLKATLTAILAYIAAQLLMMTLPVLAVA</sequence>
<name>A0A2S1FJC8_9BURK</name>
<feature type="compositionally biased region" description="Gly residues" evidence="1">
    <location>
        <begin position="935"/>
        <end position="959"/>
    </location>
</feature>
<accession>A0A2S1FJC8</accession>
<feature type="transmembrane region" description="Helical" evidence="2">
    <location>
        <begin position="1223"/>
        <end position="1241"/>
    </location>
</feature>
<keyword evidence="2" id="KW-0472">Membrane</keyword>
<geneLocation type="plasmid" evidence="3">
    <name>pH8NP2</name>
</geneLocation>
<organism evidence="3">
    <name type="scientific">Polaromonas sp. H8N</name>
    <dbReference type="NCBI Taxonomy" id="1840297"/>
    <lineage>
        <taxon>Bacteria</taxon>
        <taxon>Pseudomonadati</taxon>
        <taxon>Pseudomonadota</taxon>
        <taxon>Betaproteobacteria</taxon>
        <taxon>Burkholderiales</taxon>
        <taxon>Comamonadaceae</taxon>
        <taxon>Polaromonas</taxon>
    </lineage>
</organism>
<keyword evidence="2" id="KW-1133">Transmembrane helix</keyword>
<gene>
    <name evidence="3" type="ORF">pH8NP2_p022</name>
</gene>
<proteinExistence type="predicted"/>
<evidence type="ECO:0000313" key="3">
    <source>
        <dbReference type="EMBL" id="AWD72296.1"/>
    </source>
</evidence>
<dbReference type="EMBL" id="MG869622">
    <property type="protein sequence ID" value="AWD72296.1"/>
    <property type="molecule type" value="Genomic_DNA"/>
</dbReference>
<dbReference type="AlphaFoldDB" id="A0A2S1FJC8"/>
<protein>
    <submittedName>
        <fullName evidence="3">Uncharacterized protein</fullName>
    </submittedName>
</protein>
<keyword evidence="3" id="KW-0614">Plasmid</keyword>